<sequence length="663" mass="69929">MLLSFQPLLRPGGRMIGVSSMAGMLGKKYSAALQDRLTSPSLTLEQLDAIAEEFVAASADGRQAEAGFLGGGAYATSKTLMSAAQGGCQGRPLAAGAGGGCLPRPLPNVHGHGPRHPDEQRAVARLLLRGPLRRGRRGHAGVALLRRGNGSEEAVPRQVCEGPQGRQLLGPAAPDRPREGRGLVAGSAGGRRPHTLGFSLAAGHPRSAARYCNRPQATSSLVLQNVSKGDFDKHAYGRGELDLQLALTSRSLQAQGRECQGPLWPCAWRGGGAVGAERVGGPPGRVRIEDLREELSRLNVRSSNPTTHNVTRASFNALCVAQLRPRRSVTIEAREHKFTRTVEHVCVGGGDLGPGRGQGMAWGTPHANVAQGPWKALRRLCYAEPLGRSGEQLLGTGKHSEVQDRQRETMSLLSTLQALGRAGPAALPRPGPVEKVGGARWAALLAAVPAVALLWLALGPLEPEAWRSGAEPPELQGRGQSRSEWWMEDAVGFGRVRMGVPGVASLVLFVNPLIETMPKIKREASVGSLPLLPFSAMVMSGSIWASYGWLRGSPAIWVPNCCQLLFGLYCHVFCRFCPAGAASLPCSRRVHAAGAACSWAVCAACLLLLPESSGSILLGLLGNAMNVMLFAGPLAVIRSSSRARAAGCSPRKSGHGRTQQGTA</sequence>
<feature type="transmembrane region" description="Helical" evidence="2">
    <location>
        <begin position="439"/>
        <end position="458"/>
    </location>
</feature>
<name>A0ABN9UTN7_9DINO</name>
<dbReference type="Gene3D" id="1.20.1280.290">
    <property type="match status" value="1"/>
</dbReference>
<gene>
    <name evidence="3" type="ORF">PCOR1329_LOCUS50425</name>
</gene>
<feature type="region of interest" description="Disordered" evidence="1">
    <location>
        <begin position="163"/>
        <end position="190"/>
    </location>
</feature>
<organism evidence="3 4">
    <name type="scientific">Prorocentrum cordatum</name>
    <dbReference type="NCBI Taxonomy" id="2364126"/>
    <lineage>
        <taxon>Eukaryota</taxon>
        <taxon>Sar</taxon>
        <taxon>Alveolata</taxon>
        <taxon>Dinophyceae</taxon>
        <taxon>Prorocentrales</taxon>
        <taxon>Prorocentraceae</taxon>
        <taxon>Prorocentrum</taxon>
    </lineage>
</organism>
<keyword evidence="2" id="KW-0472">Membrane</keyword>
<dbReference type="Proteomes" id="UP001189429">
    <property type="component" value="Unassembled WGS sequence"/>
</dbReference>
<feature type="transmembrane region" description="Helical" evidence="2">
    <location>
        <begin position="615"/>
        <end position="637"/>
    </location>
</feature>
<dbReference type="Gene3D" id="3.40.50.720">
    <property type="entry name" value="NAD(P)-binding Rossmann-like Domain"/>
    <property type="match status" value="1"/>
</dbReference>
<protein>
    <submittedName>
        <fullName evidence="3">Uncharacterized protein</fullName>
    </submittedName>
</protein>
<feature type="transmembrane region" description="Helical" evidence="2">
    <location>
        <begin position="590"/>
        <end position="609"/>
    </location>
</feature>
<proteinExistence type="predicted"/>
<evidence type="ECO:0000256" key="1">
    <source>
        <dbReference type="SAM" id="MobiDB-lite"/>
    </source>
</evidence>
<dbReference type="InterPro" id="IPR004316">
    <property type="entry name" value="SWEET_rpt"/>
</dbReference>
<keyword evidence="2" id="KW-0812">Transmembrane</keyword>
<accession>A0ABN9UTN7</accession>
<keyword evidence="4" id="KW-1185">Reference proteome</keyword>
<keyword evidence="2" id="KW-1133">Transmembrane helix</keyword>
<evidence type="ECO:0000313" key="4">
    <source>
        <dbReference type="Proteomes" id="UP001189429"/>
    </source>
</evidence>
<dbReference type="EMBL" id="CAUYUJ010016103">
    <property type="protein sequence ID" value="CAK0861871.1"/>
    <property type="molecule type" value="Genomic_DNA"/>
</dbReference>
<evidence type="ECO:0000313" key="3">
    <source>
        <dbReference type="EMBL" id="CAK0861871.1"/>
    </source>
</evidence>
<feature type="transmembrane region" description="Helical" evidence="2">
    <location>
        <begin position="526"/>
        <end position="550"/>
    </location>
</feature>
<reference evidence="3" key="1">
    <citation type="submission" date="2023-10" db="EMBL/GenBank/DDBJ databases">
        <authorList>
            <person name="Chen Y."/>
            <person name="Shah S."/>
            <person name="Dougan E. K."/>
            <person name="Thang M."/>
            <person name="Chan C."/>
        </authorList>
    </citation>
    <scope>NUCLEOTIDE SEQUENCE [LARGE SCALE GENOMIC DNA]</scope>
</reference>
<comment type="caution">
    <text evidence="3">The sequence shown here is derived from an EMBL/GenBank/DDBJ whole genome shotgun (WGS) entry which is preliminary data.</text>
</comment>
<feature type="transmembrane region" description="Helical" evidence="2">
    <location>
        <begin position="556"/>
        <end position="578"/>
    </location>
</feature>
<evidence type="ECO:0000256" key="2">
    <source>
        <dbReference type="SAM" id="Phobius"/>
    </source>
</evidence>
<dbReference type="Pfam" id="PF03083">
    <property type="entry name" value="MtN3_slv"/>
    <property type="match status" value="1"/>
</dbReference>